<dbReference type="Pfam" id="PF11142">
    <property type="entry name" value="DUF2917"/>
    <property type="match status" value="1"/>
</dbReference>
<accession>A0A4R3Y4X9</accession>
<gene>
    <name evidence="1" type="ORF">EDC63_10866</name>
</gene>
<protein>
    <submittedName>
        <fullName evidence="1">DUF2917 family protein</fullName>
    </submittedName>
</protein>
<evidence type="ECO:0000313" key="1">
    <source>
        <dbReference type="EMBL" id="TCV85858.1"/>
    </source>
</evidence>
<dbReference type="Proteomes" id="UP000295367">
    <property type="component" value="Unassembled WGS sequence"/>
</dbReference>
<proteinExistence type="predicted"/>
<reference evidence="1 2" key="1">
    <citation type="submission" date="2019-03" db="EMBL/GenBank/DDBJ databases">
        <title>Genomic Encyclopedia of Type Strains, Phase IV (KMG-IV): sequencing the most valuable type-strain genomes for metagenomic binning, comparative biology and taxonomic classification.</title>
        <authorList>
            <person name="Goeker M."/>
        </authorList>
    </citation>
    <scope>NUCLEOTIDE SEQUENCE [LARGE SCALE GENOMIC DNA]</scope>
    <source>
        <strain evidence="1 2">DSM 100309</strain>
    </source>
</reference>
<keyword evidence="2" id="KW-1185">Reference proteome</keyword>
<comment type="caution">
    <text evidence="1">The sequence shown here is derived from an EMBL/GenBank/DDBJ whole genome shotgun (WGS) entry which is preliminary data.</text>
</comment>
<evidence type="ECO:0000313" key="2">
    <source>
        <dbReference type="Proteomes" id="UP000295367"/>
    </source>
</evidence>
<dbReference type="RefSeq" id="WP_124946578.1">
    <property type="nucleotide sequence ID" value="NZ_BHVT01000037.1"/>
</dbReference>
<dbReference type="EMBL" id="SMCO01000008">
    <property type="protein sequence ID" value="TCV85858.1"/>
    <property type="molecule type" value="Genomic_DNA"/>
</dbReference>
<dbReference type="InterPro" id="IPR021317">
    <property type="entry name" value="DUF2917"/>
</dbReference>
<dbReference type="OrthoDB" id="200037at2"/>
<dbReference type="AlphaFoldDB" id="A0A4R3Y4X9"/>
<name>A0A4R3Y4X9_9PROT</name>
<organism evidence="1 2">
    <name type="scientific">Sulfurirhabdus autotrophica</name>
    <dbReference type="NCBI Taxonomy" id="1706046"/>
    <lineage>
        <taxon>Bacteria</taxon>
        <taxon>Pseudomonadati</taxon>
        <taxon>Pseudomonadota</taxon>
        <taxon>Betaproteobacteria</taxon>
        <taxon>Nitrosomonadales</taxon>
        <taxon>Sulfuricellaceae</taxon>
        <taxon>Sulfurirhabdus</taxon>
    </lineage>
</organism>
<sequence length="114" mass="12782">MLLSLRNMEIQLAEGKPLAFRGARNVYLECTEGMVWITAEGQPGDFLLVQGERLRIENNGLVLVQGLPSGAIRLISEAPWSILLANRFNRCFHLLAILPRLVQVKCHSNRPSKC</sequence>